<dbReference type="Pfam" id="PF00685">
    <property type="entry name" value="Sulfotransfer_1"/>
    <property type="match status" value="1"/>
</dbReference>
<evidence type="ECO:0000256" key="3">
    <source>
        <dbReference type="RuleBase" id="RU361155"/>
    </source>
</evidence>
<comment type="similarity">
    <text evidence="1 3">Belongs to the sulfotransferase 1 family.</text>
</comment>
<dbReference type="SUPFAM" id="SSF52540">
    <property type="entry name" value="P-loop containing nucleoside triphosphate hydrolases"/>
    <property type="match status" value="1"/>
</dbReference>
<dbReference type="InterPro" id="IPR000863">
    <property type="entry name" value="Sulfotransferase_dom"/>
</dbReference>
<dbReference type="EC" id="2.8.2.-" evidence="3"/>
<name>A0ABR2TD36_9ROSI</name>
<accession>A0ABR2TD36</accession>
<dbReference type="Gene3D" id="3.40.50.300">
    <property type="entry name" value="P-loop containing nucleotide triphosphate hydrolases"/>
    <property type="match status" value="1"/>
</dbReference>
<feature type="domain" description="Sulfotransferase" evidence="4">
    <location>
        <begin position="1"/>
        <end position="98"/>
    </location>
</feature>
<reference evidence="5 6" key="1">
    <citation type="journal article" date="2024" name="G3 (Bethesda)">
        <title>Genome assembly of Hibiscus sabdariffa L. provides insights into metabolisms of medicinal natural products.</title>
        <authorList>
            <person name="Kim T."/>
        </authorList>
    </citation>
    <scope>NUCLEOTIDE SEQUENCE [LARGE SCALE GENOMIC DNA]</scope>
    <source>
        <strain evidence="5">TK-2024</strain>
        <tissue evidence="5">Old leaves</tissue>
    </source>
</reference>
<evidence type="ECO:0000313" key="6">
    <source>
        <dbReference type="Proteomes" id="UP001396334"/>
    </source>
</evidence>
<comment type="caution">
    <text evidence="5">The sequence shown here is derived from an EMBL/GenBank/DDBJ whole genome shotgun (WGS) entry which is preliminary data.</text>
</comment>
<keyword evidence="2 3" id="KW-0808">Transferase</keyword>
<protein>
    <recommendedName>
        <fullName evidence="3">Sulfotransferase</fullName>
        <ecNumber evidence="3">2.8.2.-</ecNumber>
    </recommendedName>
</protein>
<dbReference type="PANTHER" id="PTHR11783">
    <property type="entry name" value="SULFOTRANSFERASE SULT"/>
    <property type="match status" value="1"/>
</dbReference>
<evidence type="ECO:0000259" key="4">
    <source>
        <dbReference type="Pfam" id="PF00685"/>
    </source>
</evidence>
<evidence type="ECO:0000256" key="2">
    <source>
        <dbReference type="ARBA" id="ARBA00022679"/>
    </source>
</evidence>
<keyword evidence="6" id="KW-1185">Reference proteome</keyword>
<dbReference type="EMBL" id="JBBPBN010000006">
    <property type="protein sequence ID" value="KAK9035256.1"/>
    <property type="molecule type" value="Genomic_DNA"/>
</dbReference>
<organism evidence="5 6">
    <name type="scientific">Hibiscus sabdariffa</name>
    <name type="common">roselle</name>
    <dbReference type="NCBI Taxonomy" id="183260"/>
    <lineage>
        <taxon>Eukaryota</taxon>
        <taxon>Viridiplantae</taxon>
        <taxon>Streptophyta</taxon>
        <taxon>Embryophyta</taxon>
        <taxon>Tracheophyta</taxon>
        <taxon>Spermatophyta</taxon>
        <taxon>Magnoliopsida</taxon>
        <taxon>eudicotyledons</taxon>
        <taxon>Gunneridae</taxon>
        <taxon>Pentapetalae</taxon>
        <taxon>rosids</taxon>
        <taxon>malvids</taxon>
        <taxon>Malvales</taxon>
        <taxon>Malvaceae</taxon>
        <taxon>Malvoideae</taxon>
        <taxon>Hibiscus</taxon>
    </lineage>
</organism>
<sequence length="107" mass="12133">MKEDTESCVKKLAEFFGCPFTLQEERQGKIQGIIRFCSFESLSNLEVNKSGMQVKKDGFMENSAYFRKGEVGDWTNYLAAEMGERLDNIVEEKLSGSGFTFLNNHNG</sequence>
<gene>
    <name evidence="5" type="ORF">V6N11_077303</name>
</gene>
<proteinExistence type="inferred from homology"/>
<dbReference type="InterPro" id="IPR027417">
    <property type="entry name" value="P-loop_NTPase"/>
</dbReference>
<evidence type="ECO:0000313" key="5">
    <source>
        <dbReference type="EMBL" id="KAK9035256.1"/>
    </source>
</evidence>
<evidence type="ECO:0000256" key="1">
    <source>
        <dbReference type="ARBA" id="ARBA00005771"/>
    </source>
</evidence>
<dbReference type="Proteomes" id="UP001396334">
    <property type="component" value="Unassembled WGS sequence"/>
</dbReference>